<dbReference type="Proteomes" id="UP001501074">
    <property type="component" value="Unassembled WGS sequence"/>
</dbReference>
<keyword evidence="4" id="KW-0378">Hydrolase</keyword>
<evidence type="ECO:0000256" key="2">
    <source>
        <dbReference type="ARBA" id="ARBA00007931"/>
    </source>
</evidence>
<evidence type="ECO:0000256" key="5">
    <source>
        <dbReference type="ARBA" id="ARBA00022833"/>
    </source>
</evidence>
<name>A0ABP7AG23_9ACTN</name>
<feature type="transmembrane region" description="Helical" evidence="7">
    <location>
        <begin position="138"/>
        <end position="162"/>
    </location>
</feature>
<proteinExistence type="inferred from homology"/>
<evidence type="ECO:0000256" key="4">
    <source>
        <dbReference type="ARBA" id="ARBA00022801"/>
    </source>
</evidence>
<evidence type="ECO:0000256" key="1">
    <source>
        <dbReference type="ARBA" id="ARBA00001947"/>
    </source>
</evidence>
<keyword evidence="7" id="KW-0472">Membrane</keyword>
<evidence type="ECO:0000256" key="3">
    <source>
        <dbReference type="ARBA" id="ARBA00022670"/>
    </source>
</evidence>
<feature type="transmembrane region" description="Helical" evidence="7">
    <location>
        <begin position="106"/>
        <end position="126"/>
    </location>
</feature>
<sequence>MSLSGPTSGPVEGGRALFKGRILGFPVHLDWSFIIIMAVLGYMSTPSSMVGLAVWILITPVMVLAHELGHAVVARTTGAQPEIALAGFGGVTSFTPPGEISRARSIAISLAGPAVGLAIGFTLMFLEATVWTEITSEWGWYALRFGIFTSLGWSVLNLLPILPLDGGQAMREFLPGDPITRLRRAAMVSIVVSVLAALAAYQFLSGQIFLVIFLLFFAVNNFLTVRDLSQNRSVSSDGQPGPQPGQSPETMIVDMLWRNQAERARQVMHSLPEGVPIDLALHGAVLSLTGDAPQGHALLEQETQRRPGDPNIAAILALTQALEHDWDALIHTMQGPLGPLIPPPVLDRAVVEARATGRDDVAGRLTFLRTPTP</sequence>
<organism evidence="8 9">
    <name type="scientific">Kineosporia mesophila</name>
    <dbReference type="NCBI Taxonomy" id="566012"/>
    <lineage>
        <taxon>Bacteria</taxon>
        <taxon>Bacillati</taxon>
        <taxon>Actinomycetota</taxon>
        <taxon>Actinomycetes</taxon>
        <taxon>Kineosporiales</taxon>
        <taxon>Kineosporiaceae</taxon>
        <taxon>Kineosporia</taxon>
    </lineage>
</organism>
<dbReference type="PANTHER" id="PTHR39188:SF3">
    <property type="entry name" value="STAGE IV SPORULATION PROTEIN FB"/>
    <property type="match status" value="1"/>
</dbReference>
<evidence type="ECO:0000256" key="7">
    <source>
        <dbReference type="SAM" id="Phobius"/>
    </source>
</evidence>
<evidence type="ECO:0000313" key="9">
    <source>
        <dbReference type="Proteomes" id="UP001501074"/>
    </source>
</evidence>
<keyword evidence="7" id="KW-0812">Transmembrane</keyword>
<gene>
    <name evidence="8" type="ORF">GCM10022223_56330</name>
</gene>
<evidence type="ECO:0008006" key="10">
    <source>
        <dbReference type="Google" id="ProtNLM"/>
    </source>
</evidence>
<evidence type="ECO:0000256" key="6">
    <source>
        <dbReference type="ARBA" id="ARBA00023049"/>
    </source>
</evidence>
<protein>
    <recommendedName>
        <fullName evidence="10">Zinc metalloprotease</fullName>
    </recommendedName>
</protein>
<keyword evidence="7" id="KW-1133">Transmembrane helix</keyword>
<reference evidence="9" key="1">
    <citation type="journal article" date="2019" name="Int. J. Syst. Evol. Microbiol.">
        <title>The Global Catalogue of Microorganisms (GCM) 10K type strain sequencing project: providing services to taxonomists for standard genome sequencing and annotation.</title>
        <authorList>
            <consortium name="The Broad Institute Genomics Platform"/>
            <consortium name="The Broad Institute Genome Sequencing Center for Infectious Disease"/>
            <person name="Wu L."/>
            <person name="Ma J."/>
        </authorList>
    </citation>
    <scope>NUCLEOTIDE SEQUENCE [LARGE SCALE GENOMIC DNA]</scope>
    <source>
        <strain evidence="9">JCM 16902</strain>
    </source>
</reference>
<dbReference type="EMBL" id="BAAAZO010000011">
    <property type="protein sequence ID" value="GAA3631081.1"/>
    <property type="molecule type" value="Genomic_DNA"/>
</dbReference>
<comment type="caution">
    <text evidence="8">The sequence shown here is derived from an EMBL/GenBank/DDBJ whole genome shotgun (WGS) entry which is preliminary data.</text>
</comment>
<evidence type="ECO:0000313" key="8">
    <source>
        <dbReference type="EMBL" id="GAA3631081.1"/>
    </source>
</evidence>
<dbReference type="RefSeq" id="WP_231488526.1">
    <property type="nucleotide sequence ID" value="NZ_BAAAZO010000011.1"/>
</dbReference>
<feature type="transmembrane region" description="Helical" evidence="7">
    <location>
        <begin position="207"/>
        <end position="225"/>
    </location>
</feature>
<comment type="cofactor">
    <cofactor evidence="1">
        <name>Zn(2+)</name>
        <dbReference type="ChEBI" id="CHEBI:29105"/>
    </cofactor>
</comment>
<feature type="transmembrane region" description="Helical" evidence="7">
    <location>
        <begin position="182"/>
        <end position="201"/>
    </location>
</feature>
<comment type="similarity">
    <text evidence="2">Belongs to the peptidase M50B family.</text>
</comment>
<dbReference type="PANTHER" id="PTHR39188">
    <property type="entry name" value="MEMBRANE-ASSOCIATED ZINC METALLOPROTEASE M50B"/>
    <property type="match status" value="1"/>
</dbReference>
<keyword evidence="6" id="KW-0482">Metalloprotease</keyword>
<keyword evidence="3" id="KW-0645">Protease</keyword>
<keyword evidence="9" id="KW-1185">Reference proteome</keyword>
<keyword evidence="5" id="KW-0862">Zinc</keyword>
<accession>A0ABP7AG23</accession>